<protein>
    <submittedName>
        <fullName evidence="1">Uncharacterized protein</fullName>
    </submittedName>
</protein>
<comment type="caution">
    <text evidence="1">The sequence shown here is derived from an EMBL/GenBank/DDBJ whole genome shotgun (WGS) entry which is preliminary data.</text>
</comment>
<accession>A0A0D7CPE4</accession>
<gene>
    <name evidence="1" type="ORF">SNA_08910</name>
</gene>
<evidence type="ECO:0000313" key="2">
    <source>
        <dbReference type="Proteomes" id="UP000032458"/>
    </source>
</evidence>
<sequence length="421" mass="46396">MSAKLADVEWRHVPLRLDGERWATRRVRKRVLAVVHTVTAGQRLLEAVRLLDGDPRVQVVFTAAPDVFSHGVDAFLEETRALVLPWSQAVHTRFDLALAAGHGGLHELHAPVIVLPHGAGHNKFVSAPTGRRGPAPVAADRGVYGLSRQRLVRDGVVVPEAIVLSHQEELTRLGQECPEALPVAEVVGDPCFDRITASLPSRALYREALHTGPGQELVLLCSTWGPESLLGQEWELLERLACDLPREEFRIAVLLHPHVWNAHGEWQIRSWFAGLRRAGVSVISQHADWCGPVVACDFLVADHGSVGLYGTMTGARLLAAGSPDVELAPGSPMAELRALAPRLRRDRPLRRQLRRAAAAQRPEHYARIAARITSEPGRFARRMRALIYRKLRLRAPAARLTAEPARLPVTVWHGARDGAAR</sequence>
<reference evidence="1 2" key="1">
    <citation type="submission" date="2014-09" db="EMBL/GenBank/DDBJ databases">
        <title>Draft genome sequence of Streptomyces natalensis ATCC 27448, producer of the antifungal pimaricin.</title>
        <authorList>
            <person name="Mendes M.V."/>
            <person name="Beites T."/>
            <person name="Pires S."/>
            <person name="Santos C.L."/>
            <person name="Moradas-Ferreira P."/>
        </authorList>
    </citation>
    <scope>NUCLEOTIDE SEQUENCE [LARGE SCALE GENOMIC DNA]</scope>
    <source>
        <strain evidence="1 2">ATCC 27448</strain>
    </source>
</reference>
<dbReference type="PATRIC" id="fig|1240678.4.peg.1863"/>
<dbReference type="EMBL" id="JRKI01000010">
    <property type="protein sequence ID" value="KIZ18134.1"/>
    <property type="molecule type" value="Genomic_DNA"/>
</dbReference>
<organism evidence="1 2">
    <name type="scientific">Streptomyces natalensis ATCC 27448</name>
    <dbReference type="NCBI Taxonomy" id="1240678"/>
    <lineage>
        <taxon>Bacteria</taxon>
        <taxon>Bacillati</taxon>
        <taxon>Actinomycetota</taxon>
        <taxon>Actinomycetes</taxon>
        <taxon>Kitasatosporales</taxon>
        <taxon>Streptomycetaceae</taxon>
        <taxon>Streptomyces</taxon>
    </lineage>
</organism>
<proteinExistence type="predicted"/>
<dbReference type="RefSeq" id="WP_044364201.1">
    <property type="nucleotide sequence ID" value="NZ_JRKI01000010.1"/>
</dbReference>
<name>A0A0D7CPE4_9ACTN</name>
<evidence type="ECO:0000313" key="1">
    <source>
        <dbReference type="EMBL" id="KIZ18134.1"/>
    </source>
</evidence>
<dbReference type="Proteomes" id="UP000032458">
    <property type="component" value="Unassembled WGS sequence"/>
</dbReference>
<keyword evidence="2" id="KW-1185">Reference proteome</keyword>
<dbReference type="AlphaFoldDB" id="A0A0D7CPE4"/>